<evidence type="ECO:0000256" key="3">
    <source>
        <dbReference type="ARBA" id="ARBA00022485"/>
    </source>
</evidence>
<dbReference type="Pfam" id="PF06463">
    <property type="entry name" value="Mob_synth_C"/>
    <property type="match status" value="1"/>
</dbReference>
<dbReference type="PROSITE" id="PS01305">
    <property type="entry name" value="MOAA_NIFB_PQQE"/>
    <property type="match status" value="1"/>
</dbReference>
<dbReference type="PANTHER" id="PTHR22960:SF0">
    <property type="entry name" value="MOLYBDENUM COFACTOR BIOSYNTHESIS PROTEIN 1"/>
    <property type="match status" value="1"/>
</dbReference>
<dbReference type="GO" id="GO:0061799">
    <property type="term" value="F:cyclic pyranopterin monophosphate synthase activity"/>
    <property type="evidence" value="ECO:0007669"/>
    <property type="project" value="TreeGrafter"/>
</dbReference>
<evidence type="ECO:0000256" key="9">
    <source>
        <dbReference type="ARBA" id="ARBA00023134"/>
    </source>
</evidence>
<keyword evidence="5" id="KW-0479">Metal-binding</keyword>
<protein>
    <recommendedName>
        <fullName evidence="2">GTP 3',8-cyclase</fullName>
        <ecNumber evidence="2">4.1.99.22</ecNumber>
    </recommendedName>
</protein>
<dbReference type="GO" id="GO:0046872">
    <property type="term" value="F:metal ion binding"/>
    <property type="evidence" value="ECO:0007669"/>
    <property type="project" value="UniProtKB-KW"/>
</dbReference>
<keyword evidence="10" id="KW-0501">Molybdenum cofactor biosynthesis</keyword>
<reference evidence="14" key="1">
    <citation type="journal article" date="2014" name="Genome Biol. Evol.">
        <title>Pangenome evidence for extensive interdomain horizontal transfer affecting lineage core and shell genes in uncultured planktonic thaumarchaeota and euryarchaeota.</title>
        <authorList>
            <person name="Deschamps P."/>
            <person name="Zivanovic Y."/>
            <person name="Moreira D."/>
            <person name="Rodriguez-Valera F."/>
            <person name="Lopez-Garcia P."/>
        </authorList>
    </citation>
    <scope>NUCLEOTIDE SEQUENCE</scope>
</reference>
<sequence length="339" mass="37671">MPASRPERDLLGRPLTQLRLSVTDRCNFRCPYCMPADGPELCFVAREELLSYEQLARVVRLVVELGVSRVRLTGGEPLLRADLDQLVRMLVAIPGLDDLALTTNGYLLAAQAEKLRRAGLQRLNISLDSLDPQVYQRLNGRGLDVARVLDGIAAAERAGFGSLKLNCVVIRGVNDGSVVELARHFRETPHIVRFIEYMDVGNLNRWSPEQVVPADEIIAMIDAEAPLTPVPPGRPGEVARRYRYIDGGGEIGVIASVTHPFCRDCDRMRLAPDGQLYTCLFASHGHDLRALLAAGASDDELRARLASIWRARDDRYSEERALMPEGERPHKVEMFRIGG</sequence>
<dbReference type="UniPathway" id="UPA00344"/>
<dbReference type="GO" id="GO:0051539">
    <property type="term" value="F:4 iron, 4 sulfur cluster binding"/>
    <property type="evidence" value="ECO:0007669"/>
    <property type="project" value="UniProtKB-KW"/>
</dbReference>
<dbReference type="AlphaFoldDB" id="A0A075H1X4"/>
<accession>A0A075H1X4</accession>
<evidence type="ECO:0000259" key="13">
    <source>
        <dbReference type="PROSITE" id="PS51918"/>
    </source>
</evidence>
<dbReference type="InterPro" id="IPR007197">
    <property type="entry name" value="rSAM"/>
</dbReference>
<evidence type="ECO:0000256" key="6">
    <source>
        <dbReference type="ARBA" id="ARBA00022741"/>
    </source>
</evidence>
<evidence type="ECO:0000256" key="5">
    <source>
        <dbReference type="ARBA" id="ARBA00022723"/>
    </source>
</evidence>
<dbReference type="GO" id="GO:0061798">
    <property type="term" value="F:GTP 3',8'-cyclase activity"/>
    <property type="evidence" value="ECO:0007669"/>
    <property type="project" value="UniProtKB-EC"/>
</dbReference>
<evidence type="ECO:0000256" key="7">
    <source>
        <dbReference type="ARBA" id="ARBA00023004"/>
    </source>
</evidence>
<dbReference type="CDD" id="cd21117">
    <property type="entry name" value="Twitch_MoaA"/>
    <property type="match status" value="1"/>
</dbReference>
<dbReference type="InterPro" id="IPR006638">
    <property type="entry name" value="Elp3/MiaA/NifB-like_rSAM"/>
</dbReference>
<dbReference type="HAMAP" id="MF_01225_B">
    <property type="entry name" value="MoaA_B"/>
    <property type="match status" value="1"/>
</dbReference>
<dbReference type="PANTHER" id="PTHR22960">
    <property type="entry name" value="MOLYBDOPTERIN COFACTOR SYNTHESIS PROTEIN A"/>
    <property type="match status" value="1"/>
</dbReference>
<keyword evidence="6" id="KW-0547">Nucleotide-binding</keyword>
<dbReference type="GO" id="GO:0005525">
    <property type="term" value="F:GTP binding"/>
    <property type="evidence" value="ECO:0007669"/>
    <property type="project" value="UniProtKB-KW"/>
</dbReference>
<dbReference type="InterPro" id="IPR010505">
    <property type="entry name" value="MoaA_twitch"/>
</dbReference>
<dbReference type="GO" id="GO:0006777">
    <property type="term" value="P:Mo-molybdopterin cofactor biosynthetic process"/>
    <property type="evidence" value="ECO:0007669"/>
    <property type="project" value="UniProtKB-KW"/>
</dbReference>
<dbReference type="InterPro" id="IPR013483">
    <property type="entry name" value="MoaA"/>
</dbReference>
<dbReference type="Pfam" id="PF04055">
    <property type="entry name" value="Radical_SAM"/>
    <property type="match status" value="1"/>
</dbReference>
<dbReference type="NCBIfam" id="TIGR02666">
    <property type="entry name" value="moaA"/>
    <property type="match status" value="1"/>
</dbReference>
<dbReference type="PROSITE" id="PS51918">
    <property type="entry name" value="RADICAL_SAM"/>
    <property type="match status" value="1"/>
</dbReference>
<name>A0A075H1X4_9EURY</name>
<keyword evidence="3" id="KW-0004">4Fe-4S</keyword>
<evidence type="ECO:0000256" key="2">
    <source>
        <dbReference type="ARBA" id="ARBA00012167"/>
    </source>
</evidence>
<feature type="domain" description="Radical SAM core" evidence="13">
    <location>
        <begin position="10"/>
        <end position="231"/>
    </location>
</feature>
<evidence type="ECO:0000256" key="10">
    <source>
        <dbReference type="ARBA" id="ARBA00023150"/>
    </source>
</evidence>
<dbReference type="SMART" id="SM00729">
    <property type="entry name" value="Elp3"/>
    <property type="match status" value="1"/>
</dbReference>
<proteinExistence type="inferred from homology"/>
<comment type="cofactor">
    <cofactor evidence="1">
        <name>[4Fe-4S] cluster</name>
        <dbReference type="ChEBI" id="CHEBI:49883"/>
    </cofactor>
</comment>
<dbReference type="EMBL" id="KF900882">
    <property type="protein sequence ID" value="AIF10114.1"/>
    <property type="molecule type" value="Genomic_DNA"/>
</dbReference>
<evidence type="ECO:0000256" key="4">
    <source>
        <dbReference type="ARBA" id="ARBA00022691"/>
    </source>
</evidence>
<keyword evidence="11" id="KW-0456">Lyase</keyword>
<dbReference type="InterPro" id="IPR000385">
    <property type="entry name" value="MoaA_NifB_PqqE_Fe-S-bd_CS"/>
</dbReference>
<dbReference type="InterPro" id="IPR050105">
    <property type="entry name" value="MoCo_biosynth_MoaA/MoaC"/>
</dbReference>
<dbReference type="SUPFAM" id="SSF102114">
    <property type="entry name" value="Radical SAM enzymes"/>
    <property type="match status" value="1"/>
</dbReference>
<organism evidence="14">
    <name type="scientific">uncultured marine group II/III euryarchaeote KM3_43_F08</name>
    <dbReference type="NCBI Taxonomy" id="1456447"/>
    <lineage>
        <taxon>Archaea</taxon>
        <taxon>Methanobacteriati</taxon>
        <taxon>Methanobacteriota</taxon>
        <taxon>environmental samples</taxon>
    </lineage>
</organism>
<dbReference type="SFLD" id="SFLDG01386">
    <property type="entry name" value="main_SPASM_domain-containing"/>
    <property type="match status" value="1"/>
</dbReference>
<evidence type="ECO:0000256" key="1">
    <source>
        <dbReference type="ARBA" id="ARBA00001966"/>
    </source>
</evidence>
<dbReference type="SFLD" id="SFLDS00029">
    <property type="entry name" value="Radical_SAM"/>
    <property type="match status" value="1"/>
</dbReference>
<dbReference type="InterPro" id="IPR040064">
    <property type="entry name" value="MoaA-like"/>
</dbReference>
<evidence type="ECO:0000256" key="12">
    <source>
        <dbReference type="ARBA" id="ARBA00048697"/>
    </source>
</evidence>
<dbReference type="SFLD" id="SFLDG01067">
    <property type="entry name" value="SPASM/twitch_domain_containing"/>
    <property type="match status" value="1"/>
</dbReference>
<comment type="catalytic activity">
    <reaction evidence="12">
        <text>GTP + AH2 + S-adenosyl-L-methionine = (8S)-3',8-cyclo-7,8-dihydroguanosine 5'-triphosphate + 5'-deoxyadenosine + L-methionine + A + H(+)</text>
        <dbReference type="Rhea" id="RHEA:49576"/>
        <dbReference type="ChEBI" id="CHEBI:13193"/>
        <dbReference type="ChEBI" id="CHEBI:15378"/>
        <dbReference type="ChEBI" id="CHEBI:17319"/>
        <dbReference type="ChEBI" id="CHEBI:17499"/>
        <dbReference type="ChEBI" id="CHEBI:37565"/>
        <dbReference type="ChEBI" id="CHEBI:57844"/>
        <dbReference type="ChEBI" id="CHEBI:59789"/>
        <dbReference type="ChEBI" id="CHEBI:131766"/>
        <dbReference type="EC" id="4.1.99.22"/>
    </reaction>
</comment>
<keyword evidence="4" id="KW-0949">S-adenosyl-L-methionine</keyword>
<gene>
    <name evidence="14" type="primary">MOCS1</name>
    <name evidence="14" type="synonym">moaA</name>
</gene>
<evidence type="ECO:0000256" key="8">
    <source>
        <dbReference type="ARBA" id="ARBA00023014"/>
    </source>
</evidence>
<evidence type="ECO:0000313" key="14">
    <source>
        <dbReference type="EMBL" id="AIF10114.1"/>
    </source>
</evidence>
<dbReference type="EC" id="4.1.99.22" evidence="2"/>
<keyword evidence="9" id="KW-0342">GTP-binding</keyword>
<evidence type="ECO:0000256" key="11">
    <source>
        <dbReference type="ARBA" id="ARBA00023239"/>
    </source>
</evidence>
<dbReference type="InterPro" id="IPR058240">
    <property type="entry name" value="rSAM_sf"/>
</dbReference>
<keyword evidence="7" id="KW-0408">Iron</keyword>
<dbReference type="SFLD" id="SFLDG01383">
    <property type="entry name" value="cyclic_pyranopterin_phosphate"/>
    <property type="match status" value="1"/>
</dbReference>
<dbReference type="Gene3D" id="3.20.20.70">
    <property type="entry name" value="Aldolase class I"/>
    <property type="match status" value="1"/>
</dbReference>
<dbReference type="InterPro" id="IPR013785">
    <property type="entry name" value="Aldolase_TIM"/>
</dbReference>
<keyword evidence="8" id="KW-0411">Iron-sulfur</keyword>
<dbReference type="CDD" id="cd01335">
    <property type="entry name" value="Radical_SAM"/>
    <property type="match status" value="1"/>
</dbReference>